<evidence type="ECO:0000259" key="8">
    <source>
        <dbReference type="Pfam" id="PF02932"/>
    </source>
</evidence>
<feature type="transmembrane region" description="Helical" evidence="5">
    <location>
        <begin position="267"/>
        <end position="289"/>
    </location>
</feature>
<dbReference type="InterPro" id="IPR038050">
    <property type="entry name" value="Neuro_actylchol_rec"/>
</dbReference>
<dbReference type="GO" id="GO:0016020">
    <property type="term" value="C:membrane"/>
    <property type="evidence" value="ECO:0007669"/>
    <property type="project" value="UniProtKB-SubCell"/>
</dbReference>
<dbReference type="PANTHER" id="PTHR18945">
    <property type="entry name" value="NEUROTRANSMITTER GATED ION CHANNEL"/>
    <property type="match status" value="1"/>
</dbReference>
<dbReference type="Pfam" id="PF02931">
    <property type="entry name" value="Neur_chan_LBD"/>
    <property type="match status" value="1"/>
</dbReference>
<evidence type="ECO:0000256" key="5">
    <source>
        <dbReference type="SAM" id="Phobius"/>
    </source>
</evidence>
<dbReference type="CDD" id="cd19051">
    <property type="entry name" value="LGIC_TM_cation"/>
    <property type="match status" value="1"/>
</dbReference>
<feature type="transmembrane region" description="Helical" evidence="5">
    <location>
        <begin position="236"/>
        <end position="260"/>
    </location>
</feature>
<feature type="chain" id="PRO_5013210745" evidence="6">
    <location>
        <begin position="29"/>
        <end position="415"/>
    </location>
</feature>
<keyword evidence="10" id="KW-1185">Reference proteome</keyword>
<dbReference type="Pfam" id="PF02932">
    <property type="entry name" value="Neur_chan_memb"/>
    <property type="match status" value="1"/>
</dbReference>
<keyword evidence="4 5" id="KW-0472">Membrane</keyword>
<dbReference type="Proteomes" id="UP000242188">
    <property type="component" value="Unassembled WGS sequence"/>
</dbReference>
<dbReference type="InterPro" id="IPR006029">
    <property type="entry name" value="Neurotrans-gated_channel_TM"/>
</dbReference>
<dbReference type="EMBL" id="NEDP02005373">
    <property type="protein sequence ID" value="OWF41679.1"/>
    <property type="molecule type" value="Genomic_DNA"/>
</dbReference>
<evidence type="ECO:0000256" key="6">
    <source>
        <dbReference type="SAM" id="SignalP"/>
    </source>
</evidence>
<accession>A0A210PZ19</accession>
<dbReference type="Gene3D" id="1.20.58.390">
    <property type="entry name" value="Neurotransmitter-gated ion-channel transmembrane domain"/>
    <property type="match status" value="1"/>
</dbReference>
<protein>
    <submittedName>
        <fullName evidence="9">Acetylcholine receptor subunit alpha</fullName>
    </submittedName>
</protein>
<feature type="signal peptide" evidence="6">
    <location>
        <begin position="1"/>
        <end position="28"/>
    </location>
</feature>
<dbReference type="OrthoDB" id="6123091at2759"/>
<dbReference type="InterPro" id="IPR036719">
    <property type="entry name" value="Neuro-gated_channel_TM_sf"/>
</dbReference>
<comment type="caution">
    <text evidence="9">The sequence shown here is derived from an EMBL/GenBank/DDBJ whole genome shotgun (WGS) entry which is preliminary data.</text>
</comment>
<keyword evidence="3 5" id="KW-1133">Transmembrane helix</keyword>
<feature type="transmembrane region" description="Helical" evidence="5">
    <location>
        <begin position="393"/>
        <end position="413"/>
    </location>
</feature>
<dbReference type="FunFam" id="2.70.170.10:FF:000028">
    <property type="entry name" value="AcetylCholine Receptor"/>
    <property type="match status" value="1"/>
</dbReference>
<feature type="transmembrane region" description="Helical" evidence="5">
    <location>
        <begin position="301"/>
        <end position="325"/>
    </location>
</feature>
<dbReference type="InterPro" id="IPR006202">
    <property type="entry name" value="Neur_chan_lig-bd"/>
</dbReference>
<evidence type="ECO:0000256" key="1">
    <source>
        <dbReference type="ARBA" id="ARBA00004141"/>
    </source>
</evidence>
<sequence>MAHFGVSCGGFISLILTLLNSACIGVMCGNSTDKTVLNAALLGGYNPSVHPGHNYLAQLLNMNVSFGLKKIQTFEELSSAFIITGIVSVSWYDERLEWIPTNYNNLTITHFKQKEIWTPPFVLANGCDDIDLLGNGDMHIALTYAGVVNWAIPVKLCSLCDADVTYYPFDQQTCDILLFPWGYTTNDIQLNAISSTLDTTHYAENPIWNLVSTVQQSFQPPALGFGMTIKFKRKPLYFAVNYILPIISMSIINMLVFLLPADSGERVGFSVTVLLSIAVFLSIVSSFLPQTSTPQMALLCYLLMVHVILSVMIMVCTIFGLRFYLRSEERRVPRWIATMTRNVNNVTNPTTFQSTVSVITKTDEDAIEMDDGKRVSPDTEVSWKHVGNAFDSVCFVFFLVTALLCNVVVLAVISG</sequence>
<evidence type="ECO:0000256" key="3">
    <source>
        <dbReference type="ARBA" id="ARBA00022989"/>
    </source>
</evidence>
<evidence type="ECO:0000256" key="4">
    <source>
        <dbReference type="ARBA" id="ARBA00023136"/>
    </source>
</evidence>
<dbReference type="Gene3D" id="2.70.170.10">
    <property type="entry name" value="Neurotransmitter-gated ion-channel ligand-binding domain"/>
    <property type="match status" value="1"/>
</dbReference>
<dbReference type="GO" id="GO:0005230">
    <property type="term" value="F:extracellular ligand-gated monoatomic ion channel activity"/>
    <property type="evidence" value="ECO:0007669"/>
    <property type="project" value="InterPro"/>
</dbReference>
<name>A0A210PZ19_MIZYE</name>
<evidence type="ECO:0000313" key="10">
    <source>
        <dbReference type="Proteomes" id="UP000242188"/>
    </source>
</evidence>
<feature type="domain" description="Neurotransmitter-gated ion-channel ligand-binding" evidence="7">
    <location>
        <begin position="38"/>
        <end position="215"/>
    </location>
</feature>
<dbReference type="CDD" id="cd18989">
    <property type="entry name" value="LGIC_ECD_cation"/>
    <property type="match status" value="1"/>
</dbReference>
<dbReference type="InterPro" id="IPR006201">
    <property type="entry name" value="Neur_channel"/>
</dbReference>
<dbReference type="AlphaFoldDB" id="A0A210PZ19"/>
<dbReference type="SUPFAM" id="SSF90112">
    <property type="entry name" value="Neurotransmitter-gated ion-channel transmembrane pore"/>
    <property type="match status" value="1"/>
</dbReference>
<reference evidence="9 10" key="1">
    <citation type="journal article" date="2017" name="Nat. Ecol. Evol.">
        <title>Scallop genome provides insights into evolution of bilaterian karyotype and development.</title>
        <authorList>
            <person name="Wang S."/>
            <person name="Zhang J."/>
            <person name="Jiao W."/>
            <person name="Li J."/>
            <person name="Xun X."/>
            <person name="Sun Y."/>
            <person name="Guo X."/>
            <person name="Huan P."/>
            <person name="Dong B."/>
            <person name="Zhang L."/>
            <person name="Hu X."/>
            <person name="Sun X."/>
            <person name="Wang J."/>
            <person name="Zhao C."/>
            <person name="Wang Y."/>
            <person name="Wang D."/>
            <person name="Huang X."/>
            <person name="Wang R."/>
            <person name="Lv J."/>
            <person name="Li Y."/>
            <person name="Zhang Z."/>
            <person name="Liu B."/>
            <person name="Lu W."/>
            <person name="Hui Y."/>
            <person name="Liang J."/>
            <person name="Zhou Z."/>
            <person name="Hou R."/>
            <person name="Li X."/>
            <person name="Liu Y."/>
            <person name="Li H."/>
            <person name="Ning X."/>
            <person name="Lin Y."/>
            <person name="Zhao L."/>
            <person name="Xing Q."/>
            <person name="Dou J."/>
            <person name="Li Y."/>
            <person name="Mao J."/>
            <person name="Guo H."/>
            <person name="Dou H."/>
            <person name="Li T."/>
            <person name="Mu C."/>
            <person name="Jiang W."/>
            <person name="Fu Q."/>
            <person name="Fu X."/>
            <person name="Miao Y."/>
            <person name="Liu J."/>
            <person name="Yu Q."/>
            <person name="Li R."/>
            <person name="Liao H."/>
            <person name="Li X."/>
            <person name="Kong Y."/>
            <person name="Jiang Z."/>
            <person name="Chourrout D."/>
            <person name="Li R."/>
            <person name="Bao Z."/>
        </authorList>
    </citation>
    <scope>NUCLEOTIDE SEQUENCE [LARGE SCALE GENOMIC DNA]</scope>
    <source>
        <strain evidence="9 10">PY_sf001</strain>
    </source>
</reference>
<keyword evidence="2 5" id="KW-0812">Transmembrane</keyword>
<evidence type="ECO:0000256" key="2">
    <source>
        <dbReference type="ARBA" id="ARBA00022692"/>
    </source>
</evidence>
<dbReference type="InterPro" id="IPR036734">
    <property type="entry name" value="Neur_chan_lig-bd_sf"/>
</dbReference>
<dbReference type="PRINTS" id="PR00252">
    <property type="entry name" value="NRIONCHANNEL"/>
</dbReference>
<dbReference type="GO" id="GO:0004888">
    <property type="term" value="F:transmembrane signaling receptor activity"/>
    <property type="evidence" value="ECO:0007669"/>
    <property type="project" value="InterPro"/>
</dbReference>
<evidence type="ECO:0000259" key="7">
    <source>
        <dbReference type="Pfam" id="PF02931"/>
    </source>
</evidence>
<keyword evidence="9" id="KW-0675">Receptor</keyword>
<keyword evidence="6" id="KW-0732">Signal</keyword>
<dbReference type="SUPFAM" id="SSF63712">
    <property type="entry name" value="Nicotinic receptor ligand binding domain-like"/>
    <property type="match status" value="1"/>
</dbReference>
<comment type="subcellular location">
    <subcellularLocation>
        <location evidence="1">Membrane</location>
        <topology evidence="1">Multi-pass membrane protein</topology>
    </subcellularLocation>
</comment>
<dbReference type="STRING" id="6573.A0A210PZ19"/>
<organism evidence="9 10">
    <name type="scientific">Mizuhopecten yessoensis</name>
    <name type="common">Japanese scallop</name>
    <name type="synonym">Patinopecten yessoensis</name>
    <dbReference type="NCBI Taxonomy" id="6573"/>
    <lineage>
        <taxon>Eukaryota</taxon>
        <taxon>Metazoa</taxon>
        <taxon>Spiralia</taxon>
        <taxon>Lophotrochozoa</taxon>
        <taxon>Mollusca</taxon>
        <taxon>Bivalvia</taxon>
        <taxon>Autobranchia</taxon>
        <taxon>Pteriomorphia</taxon>
        <taxon>Pectinida</taxon>
        <taxon>Pectinoidea</taxon>
        <taxon>Pectinidae</taxon>
        <taxon>Mizuhopecten</taxon>
    </lineage>
</organism>
<proteinExistence type="predicted"/>
<feature type="domain" description="Neurotransmitter-gated ion-channel transmembrane" evidence="8">
    <location>
        <begin position="243"/>
        <end position="341"/>
    </location>
</feature>
<gene>
    <name evidence="9" type="ORF">KP79_PYT18595</name>
</gene>
<evidence type="ECO:0000313" key="9">
    <source>
        <dbReference type="EMBL" id="OWF41679.1"/>
    </source>
</evidence>